<feature type="non-terminal residue" evidence="1">
    <location>
        <position position="1"/>
    </location>
</feature>
<dbReference type="AlphaFoldDB" id="A0A7K5N5S5"/>
<dbReference type="PANTHER" id="PTHR46104:SF1">
    <property type="entry name" value="GENE 9195-RELATED"/>
    <property type="match status" value="1"/>
</dbReference>
<proteinExistence type="predicted"/>
<protein>
    <submittedName>
        <fullName evidence="1">AB24G protein</fullName>
    </submittedName>
</protein>
<dbReference type="PANTHER" id="PTHR46104">
    <property type="entry name" value="GENE 9195-RELATED-RELATED"/>
    <property type="match status" value="1"/>
</dbReference>
<evidence type="ECO:0000313" key="2">
    <source>
        <dbReference type="Proteomes" id="UP000524558"/>
    </source>
</evidence>
<dbReference type="SMART" id="SM01411">
    <property type="entry name" value="Ephrin_rec_like"/>
    <property type="match status" value="2"/>
</dbReference>
<organism evidence="1 2">
    <name type="scientific">Chroicocephalus maculipennis</name>
    <name type="common">Brown-hooded gull</name>
    <name type="synonym">Larus maculipennis</name>
    <dbReference type="NCBI Taxonomy" id="287016"/>
    <lineage>
        <taxon>Eukaryota</taxon>
        <taxon>Metazoa</taxon>
        <taxon>Chordata</taxon>
        <taxon>Craniata</taxon>
        <taxon>Vertebrata</taxon>
        <taxon>Euteleostomi</taxon>
        <taxon>Archelosauria</taxon>
        <taxon>Archosauria</taxon>
        <taxon>Dinosauria</taxon>
        <taxon>Saurischia</taxon>
        <taxon>Theropoda</taxon>
        <taxon>Coelurosauria</taxon>
        <taxon>Aves</taxon>
        <taxon>Neognathae</taxon>
        <taxon>Neoaves</taxon>
        <taxon>Charadriiformes</taxon>
        <taxon>Laridae</taxon>
        <taxon>Chroicocephalus</taxon>
    </lineage>
</organism>
<comment type="caution">
    <text evidence="1">The sequence shown here is derived from an EMBL/GenBank/DDBJ whole genome shotgun (WGS) entry which is preliminary data.</text>
</comment>
<dbReference type="EMBL" id="VYZF01000144">
    <property type="protein sequence ID" value="NWT37813.1"/>
    <property type="molecule type" value="Genomic_DNA"/>
</dbReference>
<dbReference type="Proteomes" id="UP000524558">
    <property type="component" value="Unassembled WGS sequence"/>
</dbReference>
<dbReference type="SUPFAM" id="SSF57586">
    <property type="entry name" value="TNF receptor-like"/>
    <property type="match status" value="1"/>
</dbReference>
<keyword evidence="2" id="KW-1185">Reference proteome</keyword>
<gene>
    <name evidence="1" type="primary">Abcg24</name>
    <name evidence="1" type="ORF">CHRMAC_R10384</name>
</gene>
<dbReference type="Gene3D" id="2.10.50.10">
    <property type="entry name" value="Tumor Necrosis Factor Receptor, subunit A, domain 2"/>
    <property type="match status" value="1"/>
</dbReference>
<feature type="non-terminal residue" evidence="1">
    <location>
        <position position="150"/>
    </location>
</feature>
<sequence length="150" mass="15797">NPQDGESGLPCPPGHYCPEGVPLPLQCPPGTWSGSEGSRSLQECQPCPGGYYCNSSGQRAPSGHCSPGYYCITRAQTPTPTDGLSGAPCPVSHFCPLGSRSPAPCPPGSYMPHTRGEQCYACPVGEYCVSGDKPQPCPQGELRSHLNVWF</sequence>
<reference evidence="1 2" key="1">
    <citation type="submission" date="2019-09" db="EMBL/GenBank/DDBJ databases">
        <title>Bird 10,000 Genomes (B10K) Project - Family phase.</title>
        <authorList>
            <person name="Zhang G."/>
        </authorList>
    </citation>
    <scope>NUCLEOTIDE SEQUENCE [LARGE SCALE GENOMIC DNA]</scope>
    <source>
        <strain evidence="1">B10K-DU-021-33</strain>
        <tissue evidence="1">Mixed tissue sample</tissue>
    </source>
</reference>
<name>A0A7K5N5S5_CHRMC</name>
<evidence type="ECO:0000313" key="1">
    <source>
        <dbReference type="EMBL" id="NWT37813.1"/>
    </source>
</evidence>
<accession>A0A7K5N5S5</accession>